<comment type="caution">
    <text evidence="1">The sequence shown here is derived from an EMBL/GenBank/DDBJ whole genome shotgun (WGS) entry which is preliminary data.</text>
</comment>
<organism evidence="1 2">
    <name type="scientific">Paraglomus brasilianum</name>
    <dbReference type="NCBI Taxonomy" id="144538"/>
    <lineage>
        <taxon>Eukaryota</taxon>
        <taxon>Fungi</taxon>
        <taxon>Fungi incertae sedis</taxon>
        <taxon>Mucoromycota</taxon>
        <taxon>Glomeromycotina</taxon>
        <taxon>Glomeromycetes</taxon>
        <taxon>Paraglomerales</taxon>
        <taxon>Paraglomeraceae</taxon>
        <taxon>Paraglomus</taxon>
    </lineage>
</organism>
<dbReference type="SUPFAM" id="SSF56399">
    <property type="entry name" value="ADP-ribosylation"/>
    <property type="match status" value="1"/>
</dbReference>
<protein>
    <submittedName>
        <fullName evidence="1">359_t:CDS:1</fullName>
    </submittedName>
</protein>
<evidence type="ECO:0000313" key="2">
    <source>
        <dbReference type="Proteomes" id="UP000789739"/>
    </source>
</evidence>
<dbReference type="Proteomes" id="UP000789739">
    <property type="component" value="Unassembled WGS sequence"/>
</dbReference>
<dbReference type="AlphaFoldDB" id="A0A9N9F8X9"/>
<accession>A0A9N9F8X9</accession>
<name>A0A9N9F8X9_9GLOM</name>
<dbReference type="OrthoDB" id="2503928at2759"/>
<gene>
    <name evidence="1" type="ORF">PBRASI_LOCUS3520</name>
</gene>
<dbReference type="EMBL" id="CAJVPI010000321">
    <property type="protein sequence ID" value="CAG8518955.1"/>
    <property type="molecule type" value="Genomic_DNA"/>
</dbReference>
<sequence length="290" mass="32165">MSRLRSLLESASASINVAIDELNTREKAEEQEIRYILDGDSIKAVTSSSKSVHKATLRNESLNANNDNHVSMRNSPIIRIPNLSSTAEIERRPTGVVNSKLAQVAQKLDVPLSDLDIHDKKHWAISTLLDEDDAAYIAAKKRFLVGLPQATIRAIIRLQMPQYIVDNHIAYKERMASEWNMTPTQITQKMYHGTKKVCNPFDLINGGRRCENAACGLCGIMRAGNKGNLGKCGGSRMWFANSSSISRGYSGSGGLLVMFMVDVIYDSPNHIIIVDKDEATLPRFLILYEG</sequence>
<proteinExistence type="predicted"/>
<reference evidence="1" key="1">
    <citation type="submission" date="2021-06" db="EMBL/GenBank/DDBJ databases">
        <authorList>
            <person name="Kallberg Y."/>
            <person name="Tangrot J."/>
            <person name="Rosling A."/>
        </authorList>
    </citation>
    <scope>NUCLEOTIDE SEQUENCE</scope>
    <source>
        <strain evidence="1">BR232B</strain>
    </source>
</reference>
<keyword evidence="2" id="KW-1185">Reference proteome</keyword>
<dbReference type="Gene3D" id="3.90.228.10">
    <property type="match status" value="1"/>
</dbReference>
<evidence type="ECO:0000313" key="1">
    <source>
        <dbReference type="EMBL" id="CAG8518955.1"/>
    </source>
</evidence>